<dbReference type="InterPro" id="IPR037185">
    <property type="entry name" value="EmrE-like"/>
</dbReference>
<dbReference type="SUPFAM" id="SSF103481">
    <property type="entry name" value="Multidrug resistance efflux transporter EmrE"/>
    <property type="match status" value="2"/>
</dbReference>
<feature type="transmembrane region" description="Helical" evidence="1">
    <location>
        <begin position="219"/>
        <end position="238"/>
    </location>
</feature>
<keyword evidence="4" id="KW-1185">Reference proteome</keyword>
<sequence length="307" mass="33228">MMIDTHRHNMQGIALILLGALLLSVMDGVIKILLERDFSVLQILAVRSWFVAPVMLIWAWRSLPSEALRTKRPGLHFVRVLVGFFAPLAFFKALQTMALADATVIFFGTTFVMTALSVPLLKEYVGPHRWAAVIVGFVGVMIAANPGGDFFQSGAVYALLASFAYAVFMLITRWMGRKGDDVGEGAFKQVLYFNVWVGVVASTLIWADFKPMSAIDVGWVALAGAFAVAGHLSLTRAFSIAPIGLVAPFEYSAMVWAGLIGFVLWGHVPGLSTVVGAGVIVASGLYLLHRETRIKPATAAHPHGIDL</sequence>
<accession>A0A1E5Q743</accession>
<proteinExistence type="predicted"/>
<feature type="transmembrane region" description="Helical" evidence="1">
    <location>
        <begin position="73"/>
        <end position="91"/>
    </location>
</feature>
<keyword evidence="1" id="KW-0812">Transmembrane</keyword>
<dbReference type="InterPro" id="IPR000620">
    <property type="entry name" value="EamA_dom"/>
</dbReference>
<feature type="transmembrane region" description="Helical" evidence="1">
    <location>
        <begin position="245"/>
        <end position="265"/>
    </location>
</feature>
<evidence type="ECO:0000256" key="1">
    <source>
        <dbReference type="SAM" id="Phobius"/>
    </source>
</evidence>
<feature type="domain" description="EamA" evidence="2">
    <location>
        <begin position="153"/>
        <end position="283"/>
    </location>
</feature>
<keyword evidence="1" id="KW-1133">Transmembrane helix</keyword>
<name>A0A1E5Q743_9PROT</name>
<dbReference type="GO" id="GO:0016020">
    <property type="term" value="C:membrane"/>
    <property type="evidence" value="ECO:0007669"/>
    <property type="project" value="InterPro"/>
</dbReference>
<dbReference type="OrthoDB" id="9812899at2"/>
<protein>
    <recommendedName>
        <fullName evidence="2">EamA domain-containing protein</fullName>
    </recommendedName>
</protein>
<feature type="transmembrane region" description="Helical" evidence="1">
    <location>
        <begin position="154"/>
        <end position="171"/>
    </location>
</feature>
<dbReference type="PANTHER" id="PTHR22911">
    <property type="entry name" value="ACYL-MALONYL CONDENSING ENZYME-RELATED"/>
    <property type="match status" value="1"/>
</dbReference>
<evidence type="ECO:0000259" key="2">
    <source>
        <dbReference type="Pfam" id="PF00892"/>
    </source>
</evidence>
<feature type="transmembrane region" description="Helical" evidence="1">
    <location>
        <begin position="97"/>
        <end position="118"/>
    </location>
</feature>
<feature type="transmembrane region" description="Helical" evidence="1">
    <location>
        <begin position="191"/>
        <end position="207"/>
    </location>
</feature>
<dbReference type="EMBL" id="MCGG01000027">
    <property type="protein sequence ID" value="OEJ66895.1"/>
    <property type="molecule type" value="Genomic_DNA"/>
</dbReference>
<organism evidence="3 4">
    <name type="scientific">Magnetovibrio blakemorei</name>
    <dbReference type="NCBI Taxonomy" id="28181"/>
    <lineage>
        <taxon>Bacteria</taxon>
        <taxon>Pseudomonadati</taxon>
        <taxon>Pseudomonadota</taxon>
        <taxon>Alphaproteobacteria</taxon>
        <taxon>Rhodospirillales</taxon>
        <taxon>Magnetovibrionaceae</taxon>
        <taxon>Magnetovibrio</taxon>
    </lineage>
</organism>
<comment type="caution">
    <text evidence="3">The sequence shown here is derived from an EMBL/GenBank/DDBJ whole genome shotgun (WGS) entry which is preliminary data.</text>
</comment>
<evidence type="ECO:0000313" key="3">
    <source>
        <dbReference type="EMBL" id="OEJ66895.1"/>
    </source>
</evidence>
<feature type="transmembrane region" description="Helical" evidence="1">
    <location>
        <begin position="12"/>
        <end position="34"/>
    </location>
</feature>
<feature type="transmembrane region" description="Helical" evidence="1">
    <location>
        <begin position="271"/>
        <end position="288"/>
    </location>
</feature>
<feature type="transmembrane region" description="Helical" evidence="1">
    <location>
        <begin position="40"/>
        <end position="61"/>
    </location>
</feature>
<dbReference type="Pfam" id="PF00892">
    <property type="entry name" value="EamA"/>
    <property type="match status" value="2"/>
</dbReference>
<gene>
    <name evidence="3" type="ORF">BEN30_10880</name>
</gene>
<dbReference type="RefSeq" id="WP_069958102.1">
    <property type="nucleotide sequence ID" value="NZ_MCGG01000027.1"/>
</dbReference>
<feature type="domain" description="EamA" evidence="2">
    <location>
        <begin position="11"/>
        <end position="143"/>
    </location>
</feature>
<feature type="transmembrane region" description="Helical" evidence="1">
    <location>
        <begin position="130"/>
        <end position="148"/>
    </location>
</feature>
<reference evidence="4" key="1">
    <citation type="submission" date="2016-07" db="EMBL/GenBank/DDBJ databases">
        <authorList>
            <person name="Florea S."/>
            <person name="Webb J.S."/>
            <person name="Jaromczyk J."/>
            <person name="Schardl C.L."/>
        </authorList>
    </citation>
    <scope>NUCLEOTIDE SEQUENCE [LARGE SCALE GENOMIC DNA]</scope>
    <source>
        <strain evidence="4">MV-1</strain>
    </source>
</reference>
<dbReference type="AlphaFoldDB" id="A0A1E5Q743"/>
<dbReference type="Proteomes" id="UP000095347">
    <property type="component" value="Unassembled WGS sequence"/>
</dbReference>
<evidence type="ECO:0000313" key="4">
    <source>
        <dbReference type="Proteomes" id="UP000095347"/>
    </source>
</evidence>
<dbReference type="PANTHER" id="PTHR22911:SF103">
    <property type="entry name" value="BLR2811 PROTEIN"/>
    <property type="match status" value="1"/>
</dbReference>
<keyword evidence="1" id="KW-0472">Membrane</keyword>